<keyword evidence="3" id="KW-0347">Helicase</keyword>
<dbReference type="CDD" id="cd06008">
    <property type="entry name" value="NF-X1-zinc-finger"/>
    <property type="match status" value="1"/>
</dbReference>
<keyword evidence="5" id="KW-0175">Coiled coil</keyword>
<feature type="domain" description="AAA+ ATPase" evidence="7">
    <location>
        <begin position="1526"/>
        <end position="1662"/>
    </location>
</feature>
<dbReference type="FunFam" id="3.40.50.300:FF:000216">
    <property type="entry name" value="Type VII secretion ATPase EccA"/>
    <property type="match status" value="2"/>
</dbReference>
<dbReference type="Gene3D" id="3.40.50.300">
    <property type="entry name" value="P-loop containing nucleotide triphosphate hydrolases"/>
    <property type="match status" value="5"/>
</dbReference>
<dbReference type="InterPro" id="IPR041677">
    <property type="entry name" value="DNA2/NAM7_AAA_11"/>
</dbReference>
<dbReference type="Proteomes" id="UP000184304">
    <property type="component" value="Unassembled WGS sequence"/>
</dbReference>
<keyword evidence="2" id="KW-0547">Nucleotide-binding</keyword>
<dbReference type="FunFam" id="1.10.8.60:FF:000160">
    <property type="entry name" value="WGS project CABT00000000 data, contig 2.55"/>
    <property type="match status" value="1"/>
</dbReference>
<feature type="region of interest" description="Disordered" evidence="6">
    <location>
        <begin position="1986"/>
        <end position="2040"/>
    </location>
</feature>
<dbReference type="InterPro" id="IPR027417">
    <property type="entry name" value="P-loop_NTPase"/>
</dbReference>
<sequence>MATRSDKLSKHFELLEKGKRQVTKTSDAKLLLEALCVQNNHLHCIERVLASPALSDSLQNSFRLDLSPEFINNSVAPFLSYLQHPSIEDFGSGQFLRQIVSSIIEPPTFWNAFVQLHSQKRLNDQADRGFAWLLLKIISTQGCPSEIIATAQQILQARTFLVSSSLEVRTIGYRIDGILKTLRTRVDGKDDFRPGGRHNNDFECFRDISILPTPDEIASTKRPFYRRMDDIYQVSVDKRSVAHYDNQFRLLREDMLAELRSDLQFARGQRKGRRSALIIYGLKFTGVSCGEEENRRRACSVQFECTKGIPRLSHLPKAEREQLLSDTPNFLKRQTFGCLLDKMEIVGFASLDRGSSDLTDDVPTVALSLSGDAALHRVLACAKMGLQFAFLVVNTPIFAYEPILLRLQSVIEYPLSNILLAPAPSPERLTLDENLETIVGRIRNSEGQTGKSFLGALIAKILHDETSKTLMIIYYTNHALDQFLEDLLDISIPTTSMVRLGSKSTPRTKELGLFEQSRGTSGVDSWSFVSQKREELEEAVKELQSYSAEYSRDSISKDDMLEYLEFSEDSTFFDAFTVPEEPTGMQHIRRRGKSVGKYYLWDAWRHGRDPGTLRNLISPQHAYIWTMAFSRHRENILFKKSTKLVELVRRCNILSKNLDEYFYHKQHCAVLENKRIVTCTTNTAARYAPALRVAKPDVIIVEEAGEILENHILTAMTMDTQQLVLIRDHKQLRPKINNYNLSVKKGNGLDLNRSLFEQLISKGYPHSSLTTQHRMRPEISRLVRHLTYPDLQDSERTCKRPPLHKFQTNVVFVNHCHLERELHKYTKRKDPTSKASKQNPFEVEITLKVIKYLGQQGYGTEDIIILTPYLSQLSLLRTELSKTNDPVLNNLDANDLIQAGLRLPGSTKVTRDPIRISTIDNYQGEERNIVIASLTRSNEAGDISFMAAPERVNVLLSRARNALVMIGNTSTFLASRKGQSTWKPLLEMLQAHGQVYNGVPLKCETHPDRMIIIQSPETFEKECPDREYSDPCSTLLSCGLHSCIRRCHRALDHKRMKCTMTMHKACPKNHNYYWECSQGEPRVCPTCHGEAIAAERRIIEDAKLEEKRRNIQLEHAKQLAEIQYKIEMQRERLTNEQMVRDHQETLAQKQKELESLTAVASRLTTSRSAATNESAGSIGSDNSEPKTVTLKSAARDEWERQKTEEGQSNAALDTLMGMIGLESVKDSLLVIKAKVDVVVRQGASLSDERFGAALLGNPGTGKTTVARLYAEFLGSVGVIPGSFLIETSGSKLANAGIAGCQKHLNEIKSNGGGALFIDEAYQLTSGNNAGGSSVLDFLLAEVENLTGKVIFILAGYNKNMESFFAHNPGIPSRFPIELQFQDYSDEELRTILHHHIDKKYKGRMRVEDGPDGLYMRIVARRVGRGRGREGFGNARSVHNAFARITERQAKRLQRERKLKKPTDDLLLTKEDLLGPDPRTVLKKNTNWDKLQALTGLRQVKQSVQALFDTVSFNYQRELEEKPMVEFSLNKVFVGNPGTGKTTVAKLYGKLLAEMGYLSNGEVVVKNPSDFIGNVIGGSEAATKGILASTLGKVLVIDEAYMLGGTSSSSDGGTKPDIFKTAVIDTLVAEVQSVPGDDRCVLLLGYRDAMERMFQTVNEGLSRRFPMSAAFDFEDFTDDNLQDILNLKLDQLGFRATAEAKSVVRQCLSRARNRPNFGNAGEVDILLDKAKLRHQQRLSARETRNIDILEPQDFDPDFDREQNAVANCRKLFQGVVGCEELVTQLEGYQHVARNMKKLGLDVREKIPFNFLFRGPPGSGKTSTARRMGHVFYDMGILGAPEVVECSSSDLVAQYVGQTGPKTERLLEKGLGRVLFIDEAGHGPAGGLFDKGEILQKADCYPGWPDDQFHARILASFEHLSTLPGWGNGRDVKTISDTIIRRVFSCPLDEGQTRMVITEEMVSAVLHSTIQERQLRATATVPNLPTSPAAIPAMAGPPHTASSFTAASWAKQQDNPSTPSDADLDAAPPPEAGLSGPRDRGVSNEVWDQLQADRKQHDAQIKHDAEIINEEKALRKKLENNSEMPDDDERRQYEELVRRLVRQMVEIEERKKKEEEAQRKLREMGVCPVGYRWIPQATGYRCAGGSHFVSSAQLGL</sequence>
<feature type="compositionally biased region" description="Polar residues" evidence="6">
    <location>
        <begin position="1998"/>
        <end position="2018"/>
    </location>
</feature>
<feature type="region of interest" description="Disordered" evidence="6">
    <location>
        <begin position="1164"/>
        <end position="1187"/>
    </location>
</feature>
<dbReference type="InterPro" id="IPR050773">
    <property type="entry name" value="CbxX/CfxQ_RuBisCO_ESX"/>
</dbReference>
<dbReference type="InterPro" id="IPR041679">
    <property type="entry name" value="DNA2/NAM7-like_C"/>
</dbReference>
<evidence type="ECO:0000256" key="3">
    <source>
        <dbReference type="ARBA" id="ARBA00022806"/>
    </source>
</evidence>
<dbReference type="GO" id="GO:0005524">
    <property type="term" value="F:ATP binding"/>
    <property type="evidence" value="ECO:0007669"/>
    <property type="project" value="UniProtKB-KW"/>
</dbReference>
<dbReference type="SUPFAM" id="SSF52540">
    <property type="entry name" value="P-loop containing nucleoside triphosphate hydrolases"/>
    <property type="match status" value="4"/>
</dbReference>
<keyword evidence="4" id="KW-0067">ATP-binding</keyword>
<comment type="similarity">
    <text evidence="1">Belongs to the CbxX/CfxQ family.</text>
</comment>
<keyword evidence="9" id="KW-1185">Reference proteome</keyword>
<feature type="domain" description="AAA+ ATPase" evidence="7">
    <location>
        <begin position="1805"/>
        <end position="1952"/>
    </location>
</feature>
<proteinExistence type="inferred from homology"/>
<name>A0A1L9N5U5_ASPTC</name>
<evidence type="ECO:0000313" key="9">
    <source>
        <dbReference type="Proteomes" id="UP000184304"/>
    </source>
</evidence>
<dbReference type="PANTHER" id="PTHR43392">
    <property type="entry name" value="AAA-TYPE ATPASE FAMILY PROTEIN / ANKYRIN REPEAT FAMILY PROTEIN"/>
    <property type="match status" value="1"/>
</dbReference>
<dbReference type="InterPro" id="IPR047187">
    <property type="entry name" value="SF1_C_Upf1"/>
</dbReference>
<dbReference type="CDD" id="cd00009">
    <property type="entry name" value="AAA"/>
    <property type="match status" value="2"/>
</dbReference>
<dbReference type="InterPro" id="IPR041627">
    <property type="entry name" value="AAA_lid_6"/>
</dbReference>
<evidence type="ECO:0000256" key="1">
    <source>
        <dbReference type="ARBA" id="ARBA00010378"/>
    </source>
</evidence>
<dbReference type="FunFam" id="1.10.8.60:FF:000159">
    <property type="entry name" value="p-loop containing nucleoside triphosphate hydrolase protein"/>
    <property type="match status" value="1"/>
</dbReference>
<keyword evidence="3" id="KW-0378">Hydrolase</keyword>
<dbReference type="FunFam" id="3.40.50.300:FF:001660">
    <property type="entry name" value="NF-X1 finger and helicase protein, putative"/>
    <property type="match status" value="1"/>
</dbReference>
<dbReference type="OMA" id="GNMETFM"/>
<dbReference type="Gene3D" id="1.10.8.60">
    <property type="match status" value="2"/>
</dbReference>
<evidence type="ECO:0000313" key="8">
    <source>
        <dbReference type="EMBL" id="OJI84621.1"/>
    </source>
</evidence>
<dbReference type="InterPro" id="IPR003593">
    <property type="entry name" value="AAA+_ATPase"/>
</dbReference>
<evidence type="ECO:0000259" key="7">
    <source>
        <dbReference type="SMART" id="SM00382"/>
    </source>
</evidence>
<evidence type="ECO:0000256" key="2">
    <source>
        <dbReference type="ARBA" id="ARBA00022741"/>
    </source>
</evidence>
<dbReference type="VEuPathDB" id="FungiDB:ASPTUDRAFT_76153"/>
<dbReference type="PRINTS" id="PR00819">
    <property type="entry name" value="CBXCFQXSUPER"/>
</dbReference>
<dbReference type="OrthoDB" id="2423195at2759"/>
<dbReference type="EMBL" id="KV878203">
    <property type="protein sequence ID" value="OJI84621.1"/>
    <property type="molecule type" value="Genomic_DNA"/>
</dbReference>
<reference evidence="9" key="1">
    <citation type="journal article" date="2017" name="Genome Biol.">
        <title>Comparative genomics reveals high biological diversity and specific adaptations in the industrially and medically important fungal genus Aspergillus.</title>
        <authorList>
            <person name="de Vries R.P."/>
            <person name="Riley R."/>
            <person name="Wiebenga A."/>
            <person name="Aguilar-Osorio G."/>
            <person name="Amillis S."/>
            <person name="Uchima C.A."/>
            <person name="Anderluh G."/>
            <person name="Asadollahi M."/>
            <person name="Askin M."/>
            <person name="Barry K."/>
            <person name="Battaglia E."/>
            <person name="Bayram O."/>
            <person name="Benocci T."/>
            <person name="Braus-Stromeyer S.A."/>
            <person name="Caldana C."/>
            <person name="Canovas D."/>
            <person name="Cerqueira G.C."/>
            <person name="Chen F."/>
            <person name="Chen W."/>
            <person name="Choi C."/>
            <person name="Clum A."/>
            <person name="Dos Santos R.A."/>
            <person name="Damasio A.R."/>
            <person name="Diallinas G."/>
            <person name="Emri T."/>
            <person name="Fekete E."/>
            <person name="Flipphi M."/>
            <person name="Freyberg S."/>
            <person name="Gallo A."/>
            <person name="Gournas C."/>
            <person name="Habgood R."/>
            <person name="Hainaut M."/>
            <person name="Harispe M.L."/>
            <person name="Henrissat B."/>
            <person name="Hilden K.S."/>
            <person name="Hope R."/>
            <person name="Hossain A."/>
            <person name="Karabika E."/>
            <person name="Karaffa L."/>
            <person name="Karanyi Z."/>
            <person name="Krasevec N."/>
            <person name="Kuo A."/>
            <person name="Kusch H."/>
            <person name="LaButti K."/>
            <person name="Lagendijk E.L."/>
            <person name="Lapidus A."/>
            <person name="Levasseur A."/>
            <person name="Lindquist E."/>
            <person name="Lipzen A."/>
            <person name="Logrieco A.F."/>
            <person name="MacCabe A."/>
            <person name="Maekelae M.R."/>
            <person name="Malavazi I."/>
            <person name="Melin P."/>
            <person name="Meyer V."/>
            <person name="Mielnichuk N."/>
            <person name="Miskei M."/>
            <person name="Molnar A.P."/>
            <person name="Mule G."/>
            <person name="Ngan C.Y."/>
            <person name="Orejas M."/>
            <person name="Orosz E."/>
            <person name="Ouedraogo J.P."/>
            <person name="Overkamp K.M."/>
            <person name="Park H.-S."/>
            <person name="Perrone G."/>
            <person name="Piumi F."/>
            <person name="Punt P.J."/>
            <person name="Ram A.F."/>
            <person name="Ramon A."/>
            <person name="Rauscher S."/>
            <person name="Record E."/>
            <person name="Riano-Pachon D.M."/>
            <person name="Robert V."/>
            <person name="Roehrig J."/>
            <person name="Ruller R."/>
            <person name="Salamov A."/>
            <person name="Salih N.S."/>
            <person name="Samson R.A."/>
            <person name="Sandor E."/>
            <person name="Sanguinetti M."/>
            <person name="Schuetze T."/>
            <person name="Sepcic K."/>
            <person name="Shelest E."/>
            <person name="Sherlock G."/>
            <person name="Sophianopoulou V."/>
            <person name="Squina F.M."/>
            <person name="Sun H."/>
            <person name="Susca A."/>
            <person name="Todd R.B."/>
            <person name="Tsang A."/>
            <person name="Unkles S.E."/>
            <person name="van de Wiele N."/>
            <person name="van Rossen-Uffink D."/>
            <person name="Oliveira J.V."/>
            <person name="Vesth T.C."/>
            <person name="Visser J."/>
            <person name="Yu J.-H."/>
            <person name="Zhou M."/>
            <person name="Andersen M.R."/>
            <person name="Archer D.B."/>
            <person name="Baker S.E."/>
            <person name="Benoit I."/>
            <person name="Brakhage A.A."/>
            <person name="Braus G.H."/>
            <person name="Fischer R."/>
            <person name="Frisvad J.C."/>
            <person name="Goldman G.H."/>
            <person name="Houbraken J."/>
            <person name="Oakley B."/>
            <person name="Pocsi I."/>
            <person name="Scazzocchio C."/>
            <person name="Seiboth B."/>
            <person name="vanKuyk P.A."/>
            <person name="Wortman J."/>
            <person name="Dyer P.S."/>
            <person name="Grigoriev I.V."/>
        </authorList>
    </citation>
    <scope>NUCLEOTIDE SEQUENCE [LARGE SCALE GENOMIC DNA]</scope>
    <source>
        <strain evidence="9">CBS 134.48</strain>
    </source>
</reference>
<dbReference type="Pfam" id="PF17866">
    <property type="entry name" value="AAA_lid_6"/>
    <property type="match status" value="2"/>
</dbReference>
<dbReference type="GO" id="GO:0004386">
    <property type="term" value="F:helicase activity"/>
    <property type="evidence" value="ECO:0007669"/>
    <property type="project" value="InterPro"/>
</dbReference>
<dbReference type="InterPro" id="IPR003959">
    <property type="entry name" value="ATPase_AAA_core"/>
</dbReference>
<accession>A0A1L9N5U5</accession>
<dbReference type="Pfam" id="PF00004">
    <property type="entry name" value="AAA"/>
    <property type="match status" value="3"/>
</dbReference>
<evidence type="ECO:0000256" key="6">
    <source>
        <dbReference type="SAM" id="MobiDB-lite"/>
    </source>
</evidence>
<feature type="domain" description="AAA+ ATPase" evidence="7">
    <location>
        <begin position="1248"/>
        <end position="1384"/>
    </location>
</feature>
<feature type="coiled-coil region" evidence="5">
    <location>
        <begin position="2088"/>
        <end position="2122"/>
    </location>
</feature>
<protein>
    <recommendedName>
        <fullName evidence="7">AAA+ ATPase domain-containing protein</fullName>
    </recommendedName>
</protein>
<dbReference type="Pfam" id="PF13087">
    <property type="entry name" value="AAA_12"/>
    <property type="match status" value="1"/>
</dbReference>
<evidence type="ECO:0000256" key="5">
    <source>
        <dbReference type="SAM" id="Coils"/>
    </source>
</evidence>
<dbReference type="GO" id="GO:0016887">
    <property type="term" value="F:ATP hydrolysis activity"/>
    <property type="evidence" value="ECO:0007669"/>
    <property type="project" value="InterPro"/>
</dbReference>
<dbReference type="InterPro" id="IPR000641">
    <property type="entry name" value="CbxX/CfxQ"/>
</dbReference>
<dbReference type="STRING" id="767770.A0A1L9N5U5"/>
<dbReference type="CDD" id="cd18808">
    <property type="entry name" value="SF1_C_Upf1"/>
    <property type="match status" value="1"/>
</dbReference>
<evidence type="ECO:0000256" key="4">
    <source>
        <dbReference type="ARBA" id="ARBA00022840"/>
    </source>
</evidence>
<dbReference type="Pfam" id="PF13086">
    <property type="entry name" value="AAA_11"/>
    <property type="match status" value="1"/>
</dbReference>
<organism evidence="8 9">
    <name type="scientific">Aspergillus tubingensis (strain CBS 134.48)</name>
    <dbReference type="NCBI Taxonomy" id="767770"/>
    <lineage>
        <taxon>Eukaryota</taxon>
        <taxon>Fungi</taxon>
        <taxon>Dikarya</taxon>
        <taxon>Ascomycota</taxon>
        <taxon>Pezizomycotina</taxon>
        <taxon>Eurotiomycetes</taxon>
        <taxon>Eurotiomycetidae</taxon>
        <taxon>Eurotiales</taxon>
        <taxon>Aspergillaceae</taxon>
        <taxon>Aspergillus</taxon>
        <taxon>Aspergillus subgen. Circumdati</taxon>
    </lineage>
</organism>
<dbReference type="PANTHER" id="PTHR43392:SF2">
    <property type="entry name" value="AAA-TYPE ATPASE FAMILY PROTEIN _ ANKYRIN REPEAT FAMILY PROTEIN"/>
    <property type="match status" value="1"/>
</dbReference>
<dbReference type="SMART" id="SM00382">
    <property type="entry name" value="AAA"/>
    <property type="match status" value="3"/>
</dbReference>
<gene>
    <name evidence="8" type="ORF">ASPTUDRAFT_76153</name>
</gene>